<dbReference type="Proteomes" id="UP000021053">
    <property type="component" value="Unassembled WGS sequence"/>
</dbReference>
<protein>
    <recommendedName>
        <fullName evidence="5">DUF2637 domain-containing protein</fullName>
    </recommendedName>
</protein>
<dbReference type="OrthoDB" id="3405422at2"/>
<keyword evidence="2" id="KW-1133">Transmembrane helix</keyword>
<evidence type="ECO:0000313" key="4">
    <source>
        <dbReference type="Proteomes" id="UP000021053"/>
    </source>
</evidence>
<dbReference type="CDD" id="cd00093">
    <property type="entry name" value="HTH_XRE"/>
    <property type="match status" value="1"/>
</dbReference>
<dbReference type="EMBL" id="JFBT01000001">
    <property type="protein sequence ID" value="EXG79166.1"/>
    <property type="molecule type" value="Genomic_DNA"/>
</dbReference>
<feature type="transmembrane region" description="Helical" evidence="2">
    <location>
        <begin position="123"/>
        <end position="145"/>
    </location>
</feature>
<dbReference type="RefSeq" id="WP_051569559.1">
    <property type="nucleotide sequence ID" value="NZ_KK073874.1"/>
</dbReference>
<dbReference type="HOGENOM" id="CLU_1076533_0_0_11"/>
<feature type="region of interest" description="Disordered" evidence="1">
    <location>
        <begin position="181"/>
        <end position="207"/>
    </location>
</feature>
<sequence length="258" mass="26623">MSKFPTMGAGRGWAYVALVLGGGVSIAANVAHSFIPPAAPEGTADPVAWAAQWSPEPGAVLLSVVWPVFLFIAVEVLAKPSWPSGRWWRVLRFGGMLPVAAVAAIVSYRHLSGLLEHYGEDTVTVALGPLAVDGLMAMATGALIATAHRAAVVVAEATAAPADPVTVPEMPAPAPAIETGRAVSAAPAAVEATPPPRPRTPRKPDTATAVARLRAKNPEITQAEAAKRLGVTDRTIRRYWNPAPVEPASDPAAAPVAA</sequence>
<gene>
    <name evidence="3" type="ORF">CryarDRAFT_0192</name>
</gene>
<feature type="transmembrane region" description="Helical" evidence="2">
    <location>
        <begin position="59"/>
        <end position="78"/>
    </location>
</feature>
<organism evidence="3 4">
    <name type="scientific">Cryptosporangium arvum DSM 44712</name>
    <dbReference type="NCBI Taxonomy" id="927661"/>
    <lineage>
        <taxon>Bacteria</taxon>
        <taxon>Bacillati</taxon>
        <taxon>Actinomycetota</taxon>
        <taxon>Actinomycetes</taxon>
        <taxon>Cryptosporangiales</taxon>
        <taxon>Cryptosporangiaceae</taxon>
        <taxon>Cryptosporangium</taxon>
    </lineage>
</organism>
<evidence type="ECO:0000313" key="3">
    <source>
        <dbReference type="EMBL" id="EXG79166.1"/>
    </source>
</evidence>
<proteinExistence type="predicted"/>
<evidence type="ECO:0000256" key="1">
    <source>
        <dbReference type="SAM" id="MobiDB-lite"/>
    </source>
</evidence>
<keyword evidence="2" id="KW-0472">Membrane</keyword>
<keyword evidence="4" id="KW-1185">Reference proteome</keyword>
<reference evidence="3 4" key="1">
    <citation type="submission" date="2013-07" db="EMBL/GenBank/DDBJ databases">
        <authorList>
            <consortium name="DOE Joint Genome Institute"/>
            <person name="Eisen J."/>
            <person name="Huntemann M."/>
            <person name="Han J."/>
            <person name="Chen A."/>
            <person name="Kyrpides N."/>
            <person name="Mavromatis K."/>
            <person name="Markowitz V."/>
            <person name="Palaniappan K."/>
            <person name="Ivanova N."/>
            <person name="Schaumberg A."/>
            <person name="Pati A."/>
            <person name="Liolios K."/>
            <person name="Nordberg H.P."/>
            <person name="Cantor M.N."/>
            <person name="Hua S.X."/>
            <person name="Woyke T."/>
        </authorList>
    </citation>
    <scope>NUCLEOTIDE SEQUENCE [LARGE SCALE GENOMIC DNA]</scope>
    <source>
        <strain evidence="3 4">DSM 44712</strain>
    </source>
</reference>
<accession>A0A011AAW6</accession>
<feature type="compositionally biased region" description="Low complexity" evidence="1">
    <location>
        <begin position="181"/>
        <end position="192"/>
    </location>
</feature>
<feature type="transmembrane region" description="Helical" evidence="2">
    <location>
        <begin position="90"/>
        <end position="111"/>
    </location>
</feature>
<dbReference type="AlphaFoldDB" id="A0A011AAW6"/>
<name>A0A011AAW6_9ACTN</name>
<evidence type="ECO:0000256" key="2">
    <source>
        <dbReference type="SAM" id="Phobius"/>
    </source>
</evidence>
<comment type="caution">
    <text evidence="3">The sequence shown here is derived from an EMBL/GenBank/DDBJ whole genome shotgun (WGS) entry which is preliminary data.</text>
</comment>
<evidence type="ECO:0008006" key="5">
    <source>
        <dbReference type="Google" id="ProtNLM"/>
    </source>
</evidence>
<keyword evidence="2" id="KW-0812">Transmembrane</keyword>
<feature type="transmembrane region" description="Helical" evidence="2">
    <location>
        <begin position="12"/>
        <end position="35"/>
    </location>
</feature>
<dbReference type="InterPro" id="IPR001387">
    <property type="entry name" value="Cro/C1-type_HTH"/>
</dbReference>
<dbReference type="PATRIC" id="fig|927661.3.peg.181"/>